<comment type="caution">
    <text evidence="1">The sequence shown here is derived from an EMBL/GenBank/DDBJ whole genome shotgun (WGS) entry which is preliminary data.</text>
</comment>
<gene>
    <name evidence="1" type="ORF">QTO34_019271</name>
</gene>
<accession>A0AA40HWL3</accession>
<dbReference type="EMBL" id="JAULJE010000009">
    <property type="protein sequence ID" value="KAK1338617.1"/>
    <property type="molecule type" value="Genomic_DNA"/>
</dbReference>
<organism evidence="1 2">
    <name type="scientific">Cnephaeus nilssonii</name>
    <name type="common">Northern bat</name>
    <name type="synonym">Eptesicus nilssonii</name>
    <dbReference type="NCBI Taxonomy" id="3371016"/>
    <lineage>
        <taxon>Eukaryota</taxon>
        <taxon>Metazoa</taxon>
        <taxon>Chordata</taxon>
        <taxon>Craniata</taxon>
        <taxon>Vertebrata</taxon>
        <taxon>Euteleostomi</taxon>
        <taxon>Mammalia</taxon>
        <taxon>Eutheria</taxon>
        <taxon>Laurasiatheria</taxon>
        <taxon>Chiroptera</taxon>
        <taxon>Yangochiroptera</taxon>
        <taxon>Vespertilionidae</taxon>
        <taxon>Cnephaeus</taxon>
    </lineage>
</organism>
<protein>
    <submittedName>
        <fullName evidence="1">Uncharacterized protein</fullName>
    </submittedName>
</protein>
<evidence type="ECO:0000313" key="2">
    <source>
        <dbReference type="Proteomes" id="UP001177744"/>
    </source>
</evidence>
<dbReference type="AlphaFoldDB" id="A0AA40HWL3"/>
<sequence>MASGPLAWCQGCRTKSKLFSVAPKIPQDAALCSISLWPLLSPWRISRLQKSICRDLSSEEKKELGEGAAGIHVLLPECKCFSMEYRCISMSMVMGTSDRSNVEKGRKIMMPTLAFDQLS</sequence>
<dbReference type="Proteomes" id="UP001177744">
    <property type="component" value="Unassembled WGS sequence"/>
</dbReference>
<proteinExistence type="predicted"/>
<dbReference type="InterPro" id="IPR042299">
    <property type="entry name" value="Ufd1-like_Nn"/>
</dbReference>
<keyword evidence="2" id="KW-1185">Reference proteome</keyword>
<dbReference type="Gene3D" id="2.40.40.50">
    <property type="entry name" value="Ubiquitin fusion degradation protein UFD1, N-terminal domain"/>
    <property type="match status" value="1"/>
</dbReference>
<reference evidence="1" key="1">
    <citation type="submission" date="2023-06" db="EMBL/GenBank/DDBJ databases">
        <title>Reference genome for the Northern bat (Eptesicus nilssonii), a most northern bat species.</title>
        <authorList>
            <person name="Laine V.N."/>
            <person name="Pulliainen A.T."/>
            <person name="Lilley T.M."/>
        </authorList>
    </citation>
    <scope>NUCLEOTIDE SEQUENCE</scope>
    <source>
        <strain evidence="1">BLF_Eptnil</strain>
        <tissue evidence="1">Kidney</tissue>
    </source>
</reference>
<evidence type="ECO:0000313" key="1">
    <source>
        <dbReference type="EMBL" id="KAK1338617.1"/>
    </source>
</evidence>
<name>A0AA40HWL3_CNENI</name>